<organism evidence="2 3">
    <name type="scientific">Gossypium stocksii</name>
    <dbReference type="NCBI Taxonomy" id="47602"/>
    <lineage>
        <taxon>Eukaryota</taxon>
        <taxon>Viridiplantae</taxon>
        <taxon>Streptophyta</taxon>
        <taxon>Embryophyta</taxon>
        <taxon>Tracheophyta</taxon>
        <taxon>Spermatophyta</taxon>
        <taxon>Magnoliopsida</taxon>
        <taxon>eudicotyledons</taxon>
        <taxon>Gunneridae</taxon>
        <taxon>Pentapetalae</taxon>
        <taxon>rosids</taxon>
        <taxon>malvids</taxon>
        <taxon>Malvales</taxon>
        <taxon>Malvaceae</taxon>
        <taxon>Malvoideae</taxon>
        <taxon>Gossypium</taxon>
    </lineage>
</organism>
<keyword evidence="3" id="KW-1185">Reference proteome</keyword>
<dbReference type="PANTHER" id="PTHR48258">
    <property type="entry name" value="DUF4218 DOMAIN-CONTAINING PROTEIN-RELATED"/>
    <property type="match status" value="1"/>
</dbReference>
<evidence type="ECO:0000259" key="1">
    <source>
        <dbReference type="Pfam" id="PF13960"/>
    </source>
</evidence>
<dbReference type="PANTHER" id="PTHR48258:SF3">
    <property type="entry name" value="FK506-BINDING PROTEIN 4-LIKE ISOFORM X1"/>
    <property type="match status" value="1"/>
</dbReference>
<proteinExistence type="predicted"/>
<dbReference type="OrthoDB" id="1878503at2759"/>
<gene>
    <name evidence="2" type="ORF">J1N35_022101</name>
</gene>
<reference evidence="2 3" key="1">
    <citation type="journal article" date="2021" name="Plant Biotechnol. J.">
        <title>Multi-omics assisted identification of the key and species-specific regulatory components of drought-tolerant mechanisms in Gossypium stocksii.</title>
        <authorList>
            <person name="Yu D."/>
            <person name="Ke L."/>
            <person name="Zhang D."/>
            <person name="Wu Y."/>
            <person name="Sun Y."/>
            <person name="Mei J."/>
            <person name="Sun J."/>
            <person name="Sun Y."/>
        </authorList>
    </citation>
    <scope>NUCLEOTIDE SEQUENCE [LARGE SCALE GENOMIC DNA]</scope>
    <source>
        <strain evidence="3">cv. E1</strain>
        <tissue evidence="2">Leaf</tissue>
    </source>
</reference>
<accession>A0A9D3VFG0</accession>
<dbReference type="EMBL" id="JAIQCV010000007">
    <property type="protein sequence ID" value="KAH1082340.1"/>
    <property type="molecule type" value="Genomic_DNA"/>
</dbReference>
<comment type="caution">
    <text evidence="2">The sequence shown here is derived from an EMBL/GenBank/DDBJ whole genome shotgun (WGS) entry which is preliminary data.</text>
</comment>
<feature type="domain" description="DUF4218" evidence="1">
    <location>
        <begin position="95"/>
        <end position="160"/>
    </location>
</feature>
<sequence length="211" mass="24522">MVIPSEKGLDNDIDVYMQSLIDDLKQLDGEELDERLVEHNVDEGYDLFNEFEELVVQGVEANLINEYETLLKNRRVVEKKMLSVTIDLSNFFKRLCAKSLDPQEVDQLQIQVVLTLCEMEKIFSPSLFTFMIHLIIHFSMEAKLGGPIQYRSMYSIERAHCSNFFIEQELINFLLYGKIPRMEVKQVDLDVITFAREPHKSSFASSSEIML</sequence>
<evidence type="ECO:0000313" key="2">
    <source>
        <dbReference type="EMBL" id="KAH1082340.1"/>
    </source>
</evidence>
<protein>
    <recommendedName>
        <fullName evidence="1">DUF4218 domain-containing protein</fullName>
    </recommendedName>
</protein>
<dbReference type="Proteomes" id="UP000828251">
    <property type="component" value="Unassembled WGS sequence"/>
</dbReference>
<dbReference type="InterPro" id="IPR025452">
    <property type="entry name" value="DUF4218"/>
</dbReference>
<name>A0A9D3VFG0_9ROSI</name>
<evidence type="ECO:0000313" key="3">
    <source>
        <dbReference type="Proteomes" id="UP000828251"/>
    </source>
</evidence>
<dbReference type="AlphaFoldDB" id="A0A9D3VFG0"/>
<dbReference type="Pfam" id="PF13960">
    <property type="entry name" value="DUF4218"/>
    <property type="match status" value="1"/>
</dbReference>